<evidence type="ECO:0000256" key="1">
    <source>
        <dbReference type="ARBA" id="ARBA00022723"/>
    </source>
</evidence>
<name>A0A199UGW0_ANACO</name>
<dbReference type="InterPro" id="IPR013083">
    <property type="entry name" value="Znf_RING/FYVE/PHD"/>
</dbReference>
<gene>
    <name evidence="6" type="ORF">ACMD2_15252</name>
</gene>
<proteinExistence type="predicted"/>
<dbReference type="PROSITE" id="PS50089">
    <property type="entry name" value="ZF_RING_2"/>
    <property type="match status" value="1"/>
</dbReference>
<evidence type="ECO:0000313" key="7">
    <source>
        <dbReference type="Proteomes" id="UP000092600"/>
    </source>
</evidence>
<dbReference type="Pfam" id="PF13639">
    <property type="entry name" value="zf-RING_2"/>
    <property type="match status" value="1"/>
</dbReference>
<keyword evidence="3" id="KW-0862">Zinc</keyword>
<evidence type="ECO:0000259" key="5">
    <source>
        <dbReference type="PROSITE" id="PS50089"/>
    </source>
</evidence>
<accession>A0A199UGW0</accession>
<comment type="caution">
    <text evidence="6">The sequence shown here is derived from an EMBL/GenBank/DDBJ whole genome shotgun (WGS) entry which is preliminary data.</text>
</comment>
<dbReference type="InterPro" id="IPR051834">
    <property type="entry name" value="RING_finger_E3_ligase"/>
</dbReference>
<dbReference type="GO" id="GO:0008270">
    <property type="term" value="F:zinc ion binding"/>
    <property type="evidence" value="ECO:0007669"/>
    <property type="project" value="UniProtKB-KW"/>
</dbReference>
<sequence length="138" mass="14574">MDSSAAAAAAAAARGGRIVLVNTATQAMVMLDADAIPADPPPRRAPSWGAAMRTVAAEAEGEECAVCLEELGSGAGEEVKEVGCGHRFHGGCIERWMGMRATCPVCRARVRVSAEEEEETIGRRRRRLGVWIALAIGR</sequence>
<evidence type="ECO:0000313" key="6">
    <source>
        <dbReference type="EMBL" id="OAY63946.1"/>
    </source>
</evidence>
<dbReference type="InterPro" id="IPR001841">
    <property type="entry name" value="Znf_RING"/>
</dbReference>
<protein>
    <submittedName>
        <fullName evidence="6">E3 ubiquitin-protein ligase SDIR1</fullName>
    </submittedName>
</protein>
<dbReference type="Gene3D" id="3.30.40.10">
    <property type="entry name" value="Zinc/RING finger domain, C3HC4 (zinc finger)"/>
    <property type="match status" value="1"/>
</dbReference>
<dbReference type="AlphaFoldDB" id="A0A199UGW0"/>
<keyword evidence="2 4" id="KW-0863">Zinc-finger</keyword>
<dbReference type="Proteomes" id="UP000092600">
    <property type="component" value="Unassembled WGS sequence"/>
</dbReference>
<evidence type="ECO:0000256" key="4">
    <source>
        <dbReference type="PROSITE-ProRule" id="PRU00175"/>
    </source>
</evidence>
<feature type="domain" description="RING-type" evidence="5">
    <location>
        <begin position="64"/>
        <end position="107"/>
    </location>
</feature>
<reference evidence="6 7" key="1">
    <citation type="journal article" date="2016" name="DNA Res.">
        <title>The draft genome of MD-2 pineapple using hybrid error correction of long reads.</title>
        <authorList>
            <person name="Redwan R.M."/>
            <person name="Saidin A."/>
            <person name="Kumar S.V."/>
        </authorList>
    </citation>
    <scope>NUCLEOTIDE SEQUENCE [LARGE SCALE GENOMIC DNA]</scope>
    <source>
        <strain evidence="7">cv. MD2</strain>
        <tissue evidence="6">Leaf</tissue>
    </source>
</reference>
<dbReference type="GO" id="GO:0005634">
    <property type="term" value="C:nucleus"/>
    <property type="evidence" value="ECO:0007669"/>
    <property type="project" value="TreeGrafter"/>
</dbReference>
<dbReference type="EMBL" id="LSRQ01008293">
    <property type="protein sequence ID" value="OAY63946.1"/>
    <property type="molecule type" value="Genomic_DNA"/>
</dbReference>
<dbReference type="PANTHER" id="PTHR45931">
    <property type="entry name" value="SI:CH211-59O9.10"/>
    <property type="match status" value="1"/>
</dbReference>
<evidence type="ECO:0000256" key="3">
    <source>
        <dbReference type="ARBA" id="ARBA00022833"/>
    </source>
</evidence>
<keyword evidence="1" id="KW-0479">Metal-binding</keyword>
<dbReference type="SUPFAM" id="SSF57850">
    <property type="entry name" value="RING/U-box"/>
    <property type="match status" value="1"/>
</dbReference>
<dbReference type="GO" id="GO:0006511">
    <property type="term" value="P:ubiquitin-dependent protein catabolic process"/>
    <property type="evidence" value="ECO:0007669"/>
    <property type="project" value="TreeGrafter"/>
</dbReference>
<organism evidence="6 7">
    <name type="scientific">Ananas comosus</name>
    <name type="common">Pineapple</name>
    <name type="synonym">Ananas ananas</name>
    <dbReference type="NCBI Taxonomy" id="4615"/>
    <lineage>
        <taxon>Eukaryota</taxon>
        <taxon>Viridiplantae</taxon>
        <taxon>Streptophyta</taxon>
        <taxon>Embryophyta</taxon>
        <taxon>Tracheophyta</taxon>
        <taxon>Spermatophyta</taxon>
        <taxon>Magnoliopsida</taxon>
        <taxon>Liliopsida</taxon>
        <taxon>Poales</taxon>
        <taxon>Bromeliaceae</taxon>
        <taxon>Bromelioideae</taxon>
        <taxon>Ananas</taxon>
    </lineage>
</organism>
<dbReference type="PANTHER" id="PTHR45931:SF3">
    <property type="entry name" value="RING ZINC FINGER-CONTAINING PROTEIN"/>
    <property type="match status" value="1"/>
</dbReference>
<dbReference type="SMART" id="SM00184">
    <property type="entry name" value="RING"/>
    <property type="match status" value="1"/>
</dbReference>
<evidence type="ECO:0000256" key="2">
    <source>
        <dbReference type="ARBA" id="ARBA00022771"/>
    </source>
</evidence>
<dbReference type="GO" id="GO:0061630">
    <property type="term" value="F:ubiquitin protein ligase activity"/>
    <property type="evidence" value="ECO:0007669"/>
    <property type="project" value="TreeGrafter"/>
</dbReference>